<dbReference type="RefSeq" id="WP_275119323.1">
    <property type="nucleotide sequence ID" value="NZ_JAOTPO010000010.1"/>
</dbReference>
<comment type="caution">
    <text evidence="1">The sequence shown here is derived from an EMBL/GenBank/DDBJ whole genome shotgun (WGS) entry which is preliminary data.</text>
</comment>
<proteinExistence type="predicted"/>
<keyword evidence="2" id="KW-1185">Reference proteome</keyword>
<dbReference type="Gene3D" id="3.30.2030.10">
    <property type="entry name" value="YwmB-like"/>
    <property type="match status" value="1"/>
</dbReference>
<dbReference type="Pfam" id="PF08680">
    <property type="entry name" value="DUF1779"/>
    <property type="match status" value="1"/>
</dbReference>
<dbReference type="InterPro" id="IPR014794">
    <property type="entry name" value="DUF1779"/>
</dbReference>
<dbReference type="Proteomes" id="UP001148125">
    <property type="component" value="Unassembled WGS sequence"/>
</dbReference>
<name>A0ABT5VIZ9_9BACI</name>
<reference evidence="1" key="1">
    <citation type="submission" date="2024-05" db="EMBL/GenBank/DDBJ databases">
        <title>Alkalihalobacillus sp. strain MEB203 novel alkaliphilic bacterium from Lonar Lake, India.</title>
        <authorList>
            <person name="Joshi A."/>
            <person name="Thite S."/>
            <person name="Mengade P."/>
        </authorList>
    </citation>
    <scope>NUCLEOTIDE SEQUENCE</scope>
    <source>
        <strain evidence="1">MEB 203</strain>
    </source>
</reference>
<dbReference type="Gene3D" id="3.30.360.40">
    <property type="entry name" value="YwmB-like"/>
    <property type="match status" value="1"/>
</dbReference>
<evidence type="ECO:0000313" key="1">
    <source>
        <dbReference type="EMBL" id="MDE5414717.1"/>
    </source>
</evidence>
<gene>
    <name evidence="1" type="ORF">N7Z68_15160</name>
</gene>
<dbReference type="InterPro" id="IPR036209">
    <property type="entry name" value="YwmB-like_sf"/>
</dbReference>
<organism evidence="1 2">
    <name type="scientific">Alkalihalobacterium chitinilyticum</name>
    <dbReference type="NCBI Taxonomy" id="2980103"/>
    <lineage>
        <taxon>Bacteria</taxon>
        <taxon>Bacillati</taxon>
        <taxon>Bacillota</taxon>
        <taxon>Bacilli</taxon>
        <taxon>Bacillales</taxon>
        <taxon>Bacillaceae</taxon>
        <taxon>Alkalihalobacterium</taxon>
    </lineage>
</organism>
<dbReference type="SUPFAM" id="SSF143842">
    <property type="entry name" value="YwmB-like"/>
    <property type="match status" value="1"/>
</dbReference>
<sequence>MKKIVPILGLVFLFAMSVLTHGELKEQTQLVDIVHLMEEQEVQIENWRLYTRGTGKEVRDIHEYEEELEQMMASEKNFQWDLKDWKQHEHWKVTGTNDVEKLTVVAYPQEEQYSMYLIYEFMGTGNPQDVETITSFFLKRLDQLYVETPTVFTTVTGYHEEIKPSLMYDFGSELVEKFSAEKIEELKEETFISISAYNEQWEDSLNTNGNNMNLQVALRQDPRLGAKTTITIGTPIITTEY</sequence>
<accession>A0ABT5VIZ9</accession>
<dbReference type="EMBL" id="JAOTPO010000010">
    <property type="protein sequence ID" value="MDE5414717.1"/>
    <property type="molecule type" value="Genomic_DNA"/>
</dbReference>
<protein>
    <submittedName>
        <fullName evidence="1">YwmB family TATA-box binding protein</fullName>
    </submittedName>
</protein>
<evidence type="ECO:0000313" key="2">
    <source>
        <dbReference type="Proteomes" id="UP001148125"/>
    </source>
</evidence>